<feature type="non-terminal residue" evidence="2">
    <location>
        <position position="1"/>
    </location>
</feature>
<evidence type="ECO:0000313" key="3">
    <source>
        <dbReference type="Proteomes" id="UP000264779"/>
    </source>
</evidence>
<dbReference type="PANTHER" id="PTHR37291">
    <property type="entry name" value="5-METHYLCYTOSINE-SPECIFIC RESTRICTION ENZYME B"/>
    <property type="match status" value="1"/>
</dbReference>
<dbReference type="InterPro" id="IPR052934">
    <property type="entry name" value="Methyl-DNA_Rec/Restrict_Enz"/>
</dbReference>
<accession>A0A358E3Q4</accession>
<name>A0A358E3Q4_9ALTE</name>
<dbReference type="SUPFAM" id="SSF52540">
    <property type="entry name" value="P-loop containing nucleoside triphosphate hydrolases"/>
    <property type="match status" value="1"/>
</dbReference>
<dbReference type="PANTHER" id="PTHR37291:SF1">
    <property type="entry name" value="TYPE IV METHYL-DIRECTED RESTRICTION ENZYME ECOKMCRB SUBUNIT"/>
    <property type="match status" value="1"/>
</dbReference>
<dbReference type="AlphaFoldDB" id="A0A358E3Q4"/>
<evidence type="ECO:0000313" key="2">
    <source>
        <dbReference type="EMBL" id="HBU53159.1"/>
    </source>
</evidence>
<feature type="domain" description="ATPase dynein-related AAA" evidence="1">
    <location>
        <begin position="141"/>
        <end position="221"/>
    </location>
</feature>
<dbReference type="InterPro" id="IPR027417">
    <property type="entry name" value="P-loop_NTPase"/>
</dbReference>
<dbReference type="EMBL" id="DONK01000278">
    <property type="protein sequence ID" value="HBU53159.1"/>
    <property type="molecule type" value="Genomic_DNA"/>
</dbReference>
<reference evidence="2 3" key="1">
    <citation type="journal article" date="2018" name="Nat. Biotechnol.">
        <title>A standardized bacterial taxonomy based on genome phylogeny substantially revises the tree of life.</title>
        <authorList>
            <person name="Parks D.H."/>
            <person name="Chuvochina M."/>
            <person name="Waite D.W."/>
            <person name="Rinke C."/>
            <person name="Skarshewski A."/>
            <person name="Chaumeil P.A."/>
            <person name="Hugenholtz P."/>
        </authorList>
    </citation>
    <scope>NUCLEOTIDE SEQUENCE [LARGE SCALE GENOMIC DNA]</scope>
    <source>
        <strain evidence="2">UBA11621</strain>
    </source>
</reference>
<dbReference type="Proteomes" id="UP000264779">
    <property type="component" value="Unassembled WGS sequence"/>
</dbReference>
<dbReference type="InterPro" id="IPR011704">
    <property type="entry name" value="ATPase_dyneun-rel_AAA"/>
</dbReference>
<organism evidence="2 3">
    <name type="scientific">Alteromonas australica</name>
    <dbReference type="NCBI Taxonomy" id="589873"/>
    <lineage>
        <taxon>Bacteria</taxon>
        <taxon>Pseudomonadati</taxon>
        <taxon>Pseudomonadota</taxon>
        <taxon>Gammaproteobacteria</taxon>
        <taxon>Alteromonadales</taxon>
        <taxon>Alteromonadaceae</taxon>
        <taxon>Alteromonas/Salinimonas group</taxon>
        <taxon>Alteromonas</taxon>
    </lineage>
</organism>
<evidence type="ECO:0000259" key="1">
    <source>
        <dbReference type="Pfam" id="PF07728"/>
    </source>
</evidence>
<protein>
    <submittedName>
        <fullName evidence="2">ATPase</fullName>
    </submittedName>
</protein>
<dbReference type="Gene3D" id="3.40.50.300">
    <property type="entry name" value="P-loop containing nucleotide triphosphate hydrolases"/>
    <property type="match status" value="1"/>
</dbReference>
<dbReference type="GO" id="GO:0016887">
    <property type="term" value="F:ATP hydrolysis activity"/>
    <property type="evidence" value="ECO:0007669"/>
    <property type="project" value="InterPro"/>
</dbReference>
<dbReference type="Pfam" id="PF07728">
    <property type="entry name" value="AAA_5"/>
    <property type="match status" value="1"/>
</dbReference>
<proteinExistence type="predicted"/>
<gene>
    <name evidence="2" type="ORF">DEB45_18060</name>
</gene>
<dbReference type="GO" id="GO:0005524">
    <property type="term" value="F:ATP binding"/>
    <property type="evidence" value="ECO:0007669"/>
    <property type="project" value="InterPro"/>
</dbReference>
<comment type="caution">
    <text evidence="2">The sequence shown here is derived from an EMBL/GenBank/DDBJ whole genome shotgun (WGS) entry which is preliminary data.</text>
</comment>
<sequence>LLGWGQDIDFTGCSNRQEVKEKLEEHLDTEVERNNYELTSVNQFKNDIKIGDIIIVSDGNHKFRAIAEVTGDYEFLATDNRVGYQQLRRVKWLRHYSPSLPRERLFKKALSQMTLYQLRPSTIDLSKLSALLNQSETSADGHLPHVLIIDEINRGNLSRIFGELITLIESDKRQGGEDQRTVILPYSKEPFSVPNNLYILGTMNTADKSLAQLDLALRRRFEFIELLPQPELLSDVTVFGLKVSDILNIINQRIEVLLDRDHAIGHSHFWPLKTADSQLEKEKLIGTIFKKRIIPLLQEYFFADWERISWVLNDVDKARAAQFIHLENTGLPLNTLFSSSVVEEINDRRYRINEEAFTNPDAYIGILPSRALSND</sequence>